<organism evidence="1 2">
    <name type="scientific">Gordonia pseudamarae</name>
    <dbReference type="NCBI Taxonomy" id="2831662"/>
    <lineage>
        <taxon>Bacteria</taxon>
        <taxon>Bacillati</taxon>
        <taxon>Actinomycetota</taxon>
        <taxon>Actinomycetes</taxon>
        <taxon>Mycobacteriales</taxon>
        <taxon>Gordoniaceae</taxon>
        <taxon>Gordonia</taxon>
    </lineage>
</organism>
<evidence type="ECO:0000313" key="2">
    <source>
        <dbReference type="Proteomes" id="UP001059836"/>
    </source>
</evidence>
<sequence length="274" mass="28354">MTFALVILLLLAVAFVVAETVARRAVVTRLAGRLSEAAGYPIAVTLSRRPLVLQYFGRVPHVHARGAGTDGEWTDMRAERLTLGDRPTIGALRGTVEVDGIVLTGSADDLTYDKCGQTHVRGLDASAQISFARLSTVAAGSASSATVTSITGSAATGTLRVTLSTRVVIVPVPVVVTIAPTVHDGRIRFTVVRAEVFGAYVLSDFVQVFVDRFTQNVDALTDVLTVGDVEVSDAGIAVGVTAGDVVVSGGTGGWQVARASARSGEVEPAAPVVG</sequence>
<name>A0ABX6II81_9ACTN</name>
<proteinExistence type="predicted"/>
<dbReference type="Proteomes" id="UP001059836">
    <property type="component" value="Chromosome"/>
</dbReference>
<accession>A0ABX6II81</accession>
<dbReference type="RefSeq" id="WP_213248799.1">
    <property type="nucleotide sequence ID" value="NZ_CP045806.1"/>
</dbReference>
<evidence type="ECO:0000313" key="1">
    <source>
        <dbReference type="EMBL" id="QHN35008.1"/>
    </source>
</evidence>
<reference evidence="1" key="1">
    <citation type="journal article" date="2021" name="Nat. Microbiol.">
        <title>Cocultivation of an ultrasmall environmental parasitic bacterium with lytic ability against bacteria associated with wastewater foams.</title>
        <authorList>
            <person name="Batinovic S."/>
            <person name="Rose J.J.A."/>
            <person name="Ratcliffe J."/>
            <person name="Seviour R.J."/>
            <person name="Petrovski S."/>
        </authorList>
    </citation>
    <scope>NUCLEOTIDE SEQUENCE</scope>
    <source>
        <strain evidence="1">CON9</strain>
    </source>
</reference>
<dbReference type="EMBL" id="CP045809">
    <property type="protein sequence ID" value="QHN35008.1"/>
    <property type="molecule type" value="Genomic_DNA"/>
</dbReference>
<protein>
    <recommendedName>
        <fullName evidence="3">DUF2993 domain-containing protein</fullName>
    </recommendedName>
</protein>
<gene>
    <name evidence="1" type="ORF">GII31_08960</name>
</gene>
<evidence type="ECO:0008006" key="3">
    <source>
        <dbReference type="Google" id="ProtNLM"/>
    </source>
</evidence>
<keyword evidence="2" id="KW-1185">Reference proteome</keyword>